<feature type="binding site" evidence="12">
    <location>
        <position position="223"/>
    </location>
    <ligand>
        <name>ATP</name>
        <dbReference type="ChEBI" id="CHEBI:30616"/>
    </ligand>
</feature>
<name>G0MIM4_CAEBE</name>
<evidence type="ECO:0000256" key="7">
    <source>
        <dbReference type="ARBA" id="ARBA00022853"/>
    </source>
</evidence>
<feature type="domain" description="Protein kinase" evidence="18">
    <location>
        <begin position="29"/>
        <end position="332"/>
    </location>
</feature>
<dbReference type="GO" id="GO:0004674">
    <property type="term" value="F:protein serine/threonine kinase activity"/>
    <property type="evidence" value="ECO:0007669"/>
    <property type="project" value="UniProtKB-KW"/>
</dbReference>
<dbReference type="InParanoid" id="G0MIM4"/>
<evidence type="ECO:0000256" key="15">
    <source>
        <dbReference type="RuleBase" id="RU000304"/>
    </source>
</evidence>
<dbReference type="GO" id="GO:0005524">
    <property type="term" value="F:ATP binding"/>
    <property type="evidence" value="ECO:0007669"/>
    <property type="project" value="UniProtKB-UniRule"/>
</dbReference>
<evidence type="ECO:0000256" key="14">
    <source>
        <dbReference type="PROSITE-ProRule" id="PRU10141"/>
    </source>
</evidence>
<evidence type="ECO:0000256" key="3">
    <source>
        <dbReference type="ARBA" id="ARBA00022679"/>
    </source>
</evidence>
<dbReference type="SUPFAM" id="SSF56112">
    <property type="entry name" value="Protein kinase-like (PK-like)"/>
    <property type="match status" value="1"/>
</dbReference>
<evidence type="ECO:0000256" key="13">
    <source>
        <dbReference type="PIRSR" id="PIRSR630616-3"/>
    </source>
</evidence>
<dbReference type="Gene3D" id="1.10.510.10">
    <property type="entry name" value="Transferase(Phosphotransferase) domain 1"/>
    <property type="match status" value="1"/>
</dbReference>
<feature type="compositionally biased region" description="Polar residues" evidence="17">
    <location>
        <begin position="351"/>
        <end position="365"/>
    </location>
</feature>
<dbReference type="PROSITE" id="PS00108">
    <property type="entry name" value="PROTEIN_KINASE_ST"/>
    <property type="match status" value="1"/>
</dbReference>
<feature type="region of interest" description="Disordered" evidence="17">
    <location>
        <begin position="341"/>
        <end position="365"/>
    </location>
</feature>
<evidence type="ECO:0000256" key="4">
    <source>
        <dbReference type="ARBA" id="ARBA00022741"/>
    </source>
</evidence>
<feature type="binding site" evidence="12">
    <location>
        <position position="39"/>
    </location>
    <ligand>
        <name>ATP</name>
        <dbReference type="ChEBI" id="CHEBI:30616"/>
    </ligand>
</feature>
<evidence type="ECO:0000256" key="16">
    <source>
        <dbReference type="RuleBase" id="RU367134"/>
    </source>
</evidence>
<keyword evidence="2 15" id="KW-0723">Serine/threonine-protein kinase</keyword>
<feature type="binding site" evidence="12 14">
    <location>
        <position position="58"/>
    </location>
    <ligand>
        <name>ATP</name>
        <dbReference type="ChEBI" id="CHEBI:30616"/>
    </ligand>
</feature>
<evidence type="ECO:0000256" key="2">
    <source>
        <dbReference type="ARBA" id="ARBA00022527"/>
    </source>
</evidence>
<protein>
    <recommendedName>
        <fullName evidence="16">Aurora kinase</fullName>
        <ecNumber evidence="16">2.7.11.1</ecNumber>
    </recommendedName>
</protein>
<feature type="cross-link" description="Glycyl lysine isopeptide (Lys-Gly) (interchain with G-Cter in SUMO2)" evidence="13">
    <location>
        <position position="207"/>
    </location>
</feature>
<organism evidence="20">
    <name type="scientific">Caenorhabditis brenneri</name>
    <name type="common">Nematode worm</name>
    <dbReference type="NCBI Taxonomy" id="135651"/>
    <lineage>
        <taxon>Eukaryota</taxon>
        <taxon>Metazoa</taxon>
        <taxon>Ecdysozoa</taxon>
        <taxon>Nematoda</taxon>
        <taxon>Chromadorea</taxon>
        <taxon>Rhabditida</taxon>
        <taxon>Rhabditina</taxon>
        <taxon>Rhabditomorpha</taxon>
        <taxon>Rhabditoidea</taxon>
        <taxon>Rhabditidae</taxon>
        <taxon>Peloderinae</taxon>
        <taxon>Caenorhabditis</taxon>
    </lineage>
</organism>
<keyword evidence="3 16" id="KW-0808">Transferase</keyword>
<dbReference type="OrthoDB" id="377346at2759"/>
<evidence type="ECO:0000259" key="18">
    <source>
        <dbReference type="PROSITE" id="PS50011"/>
    </source>
</evidence>
<dbReference type="GO" id="GO:0006325">
    <property type="term" value="P:chromatin organization"/>
    <property type="evidence" value="ECO:0007669"/>
    <property type="project" value="UniProtKB-KW"/>
</dbReference>
<dbReference type="InterPro" id="IPR008271">
    <property type="entry name" value="Ser/Thr_kinase_AS"/>
</dbReference>
<dbReference type="GO" id="GO:0051321">
    <property type="term" value="P:meiotic cell cycle"/>
    <property type="evidence" value="ECO:0007669"/>
    <property type="project" value="UniProtKB-KW"/>
</dbReference>
<keyword evidence="7" id="KW-0156">Chromatin regulator</keyword>
<proteinExistence type="inferred from homology"/>
<comment type="catalytic activity">
    <reaction evidence="9 16">
        <text>L-threonyl-[protein] + ATP = O-phospho-L-threonyl-[protein] + ADP + H(+)</text>
        <dbReference type="Rhea" id="RHEA:46608"/>
        <dbReference type="Rhea" id="RHEA-COMP:11060"/>
        <dbReference type="Rhea" id="RHEA-COMP:11605"/>
        <dbReference type="ChEBI" id="CHEBI:15378"/>
        <dbReference type="ChEBI" id="CHEBI:30013"/>
        <dbReference type="ChEBI" id="CHEBI:30616"/>
        <dbReference type="ChEBI" id="CHEBI:61977"/>
        <dbReference type="ChEBI" id="CHEBI:456216"/>
        <dbReference type="EC" id="2.7.11.1"/>
    </reaction>
</comment>
<keyword evidence="5 16" id="KW-0418">Kinase</keyword>
<dbReference type="InterPro" id="IPR000719">
    <property type="entry name" value="Prot_kinase_dom"/>
</dbReference>
<evidence type="ECO:0000256" key="6">
    <source>
        <dbReference type="ARBA" id="ARBA00022840"/>
    </source>
</evidence>
<dbReference type="PROSITE" id="PS00107">
    <property type="entry name" value="PROTEIN_KINASE_ATP"/>
    <property type="match status" value="1"/>
</dbReference>
<keyword evidence="4 12" id="KW-0547">Nucleotide-binding</keyword>
<dbReference type="GO" id="GO:0032506">
    <property type="term" value="P:cytokinetic process"/>
    <property type="evidence" value="ECO:0007669"/>
    <property type="project" value="UniProtKB-ARBA"/>
</dbReference>
<accession>G0MIM4</accession>
<dbReference type="CDD" id="cd14007">
    <property type="entry name" value="STKc_Aurora"/>
    <property type="match status" value="1"/>
</dbReference>
<evidence type="ECO:0000256" key="1">
    <source>
        <dbReference type="ARBA" id="ARBA00004214"/>
    </source>
</evidence>
<dbReference type="InterPro" id="IPR017441">
    <property type="entry name" value="Protein_kinase_ATP_BS"/>
</dbReference>
<dbReference type="AlphaFoldDB" id="G0MIM4"/>
<evidence type="ECO:0000256" key="8">
    <source>
        <dbReference type="ARBA" id="ARBA00023254"/>
    </source>
</evidence>
<dbReference type="HOGENOM" id="CLU_000288_63_0_1"/>
<dbReference type="PROSITE" id="PS50011">
    <property type="entry name" value="PROTEIN_KINASE_DOM"/>
    <property type="match status" value="1"/>
</dbReference>
<keyword evidence="6 12" id="KW-0067">ATP-binding</keyword>
<dbReference type="PANTHER" id="PTHR24350">
    <property type="entry name" value="SERINE/THREONINE-PROTEIN KINASE IAL-RELATED"/>
    <property type="match status" value="1"/>
</dbReference>
<dbReference type="FunFam" id="3.30.200.20:FF:000042">
    <property type="entry name" value="Aurora kinase A"/>
    <property type="match status" value="1"/>
</dbReference>
<dbReference type="EMBL" id="GL379796">
    <property type="protein sequence ID" value="EGT31283.1"/>
    <property type="molecule type" value="Genomic_DNA"/>
</dbReference>
<dbReference type="InterPro" id="IPR030616">
    <property type="entry name" value="Aur-like"/>
</dbReference>
<evidence type="ECO:0000313" key="20">
    <source>
        <dbReference type="Proteomes" id="UP000008068"/>
    </source>
</evidence>
<dbReference type="FunFam" id="1.10.510.10:FF:000235">
    <property type="entry name" value="Serine/threonine-protein kinase ark1"/>
    <property type="match status" value="1"/>
</dbReference>
<evidence type="ECO:0000256" key="5">
    <source>
        <dbReference type="ARBA" id="ARBA00022777"/>
    </source>
</evidence>
<keyword evidence="8" id="KW-0469">Meiosis</keyword>
<evidence type="ECO:0000256" key="10">
    <source>
        <dbReference type="ARBA" id="ARBA00048679"/>
    </source>
</evidence>
<comment type="similarity">
    <text evidence="16">Belongs to the protein kinase superfamily. Ser/Thr protein kinase family. Aurora subfamily.</text>
</comment>
<dbReference type="Pfam" id="PF00069">
    <property type="entry name" value="Pkinase"/>
    <property type="match status" value="1"/>
</dbReference>
<evidence type="ECO:0000256" key="12">
    <source>
        <dbReference type="PIRSR" id="PIRSR630616-2"/>
    </source>
</evidence>
<reference evidence="20" key="1">
    <citation type="submission" date="2011-07" db="EMBL/GenBank/DDBJ databases">
        <authorList>
            <consortium name="Caenorhabditis brenneri Sequencing and Analysis Consortium"/>
            <person name="Wilson R.K."/>
        </authorList>
    </citation>
    <scope>NUCLEOTIDE SEQUENCE [LARGE SCALE GENOMIC DNA]</scope>
    <source>
        <strain evidence="20">PB2801</strain>
    </source>
</reference>
<dbReference type="Gene3D" id="3.30.200.20">
    <property type="entry name" value="Phosphorylase Kinase, domain 1"/>
    <property type="match status" value="1"/>
</dbReference>
<dbReference type="EC" id="2.7.11.1" evidence="16"/>
<evidence type="ECO:0000256" key="9">
    <source>
        <dbReference type="ARBA" id="ARBA00047899"/>
    </source>
</evidence>
<sequence length="365" mass="41743">MENKPRVSELAKKPKYTPDKGGKMSIKDFEIGRPLGKGKFGSVYLARTKTGFFHCAVKVSLPTGTLSKCALMPWLFWDKIFESARQMNGVQWSALAYADNQLSTVSIPIFQVLFKSQLISGSVEHQLEREIEIQSHLHHPNIIRLYTYFWDAKKIYLVLEYAPGGEMYKKLTTERRFSEPTAGKYMYEIADALSYCHRKNVIHRDIKPENLLIGTLGELKIGDFGWSVHAPSNKRQTMCGTMDYLPPEMVQGMAHSDAVDLWAIGVLCYEFLVGNPPFEHENQGDTYSAIKEAKFDYPDYIKKGARDLIGKLLVIDPKKRISLEQVKTHYWVEMMVETRRRAEQREAGGTKTRQSTRLQMKSIGS</sequence>
<feature type="binding site" evidence="12">
    <location>
        <begin position="160"/>
        <end position="162"/>
    </location>
    <ligand>
        <name>ATP</name>
        <dbReference type="ChEBI" id="CHEBI:30616"/>
    </ligand>
</feature>
<feature type="region of interest" description="Disordered" evidence="17">
    <location>
        <begin position="1"/>
        <end position="21"/>
    </location>
</feature>
<dbReference type="InterPro" id="IPR011009">
    <property type="entry name" value="Kinase-like_dom_sf"/>
</dbReference>
<dbReference type="FunCoup" id="G0MIM4">
    <property type="interactions" value="1083"/>
</dbReference>
<dbReference type="eggNOG" id="KOG0580">
    <property type="taxonomic scope" value="Eukaryota"/>
</dbReference>
<dbReference type="Proteomes" id="UP000008068">
    <property type="component" value="Unassembled WGS sequence"/>
</dbReference>
<dbReference type="GO" id="GO:0030261">
    <property type="term" value="P:chromosome condensation"/>
    <property type="evidence" value="ECO:0007669"/>
    <property type="project" value="UniProtKB-ARBA"/>
</dbReference>
<dbReference type="GO" id="GO:0030496">
    <property type="term" value="C:midbody"/>
    <property type="evidence" value="ECO:0007669"/>
    <property type="project" value="UniProtKB-SubCell"/>
</dbReference>
<comment type="subcellular location">
    <subcellularLocation>
        <location evidence="1">Midbody</location>
    </subcellularLocation>
</comment>
<comment type="catalytic activity">
    <reaction evidence="10 16">
        <text>L-seryl-[protein] + ATP = O-phospho-L-seryl-[protein] + ADP + H(+)</text>
        <dbReference type="Rhea" id="RHEA:17989"/>
        <dbReference type="Rhea" id="RHEA-COMP:9863"/>
        <dbReference type="Rhea" id="RHEA-COMP:11604"/>
        <dbReference type="ChEBI" id="CHEBI:15378"/>
        <dbReference type="ChEBI" id="CHEBI:29999"/>
        <dbReference type="ChEBI" id="CHEBI:30616"/>
        <dbReference type="ChEBI" id="CHEBI:83421"/>
        <dbReference type="ChEBI" id="CHEBI:456216"/>
        <dbReference type="EC" id="2.7.11.1"/>
    </reaction>
</comment>
<feature type="active site" description="Proton acceptor" evidence="11">
    <location>
        <position position="205"/>
    </location>
</feature>
<feature type="binding site" evidence="12">
    <location>
        <begin position="209"/>
        <end position="210"/>
    </location>
    <ligand>
        <name>ATP</name>
        <dbReference type="ChEBI" id="CHEBI:30616"/>
    </ligand>
</feature>
<dbReference type="STRING" id="135651.G0MIM4"/>
<evidence type="ECO:0000313" key="19">
    <source>
        <dbReference type="EMBL" id="EGT31283.1"/>
    </source>
</evidence>
<keyword evidence="20" id="KW-1185">Reference proteome</keyword>
<evidence type="ECO:0000256" key="11">
    <source>
        <dbReference type="PIRSR" id="PIRSR630616-1"/>
    </source>
</evidence>
<evidence type="ECO:0000256" key="17">
    <source>
        <dbReference type="SAM" id="MobiDB-lite"/>
    </source>
</evidence>
<gene>
    <name evidence="19" type="primary">Cbn-air-2</name>
    <name evidence="19" type="ORF">CAEBREN_14876</name>
</gene>
<dbReference type="GO" id="GO:0000070">
    <property type="term" value="P:mitotic sister chromatid segregation"/>
    <property type="evidence" value="ECO:0007669"/>
    <property type="project" value="UniProtKB-ARBA"/>
</dbReference>
<dbReference type="SMART" id="SM00220">
    <property type="entry name" value="S_TKc"/>
    <property type="match status" value="1"/>
</dbReference>